<dbReference type="InterPro" id="IPR052519">
    <property type="entry name" value="Euk-type_GlcNAc_Kinase"/>
</dbReference>
<dbReference type="Pfam" id="PF01869">
    <property type="entry name" value="BcrAD_BadFG"/>
    <property type="match status" value="1"/>
</dbReference>
<keyword evidence="2" id="KW-0808">Transferase</keyword>
<dbReference type="Gene3D" id="3.30.420.40">
    <property type="match status" value="2"/>
</dbReference>
<evidence type="ECO:0000313" key="3">
    <source>
        <dbReference type="Proteomes" id="UP000247416"/>
    </source>
</evidence>
<keyword evidence="3" id="KW-1185">Reference proteome</keyword>
<dbReference type="EMBL" id="QJTJ01000010">
    <property type="protein sequence ID" value="PYF06313.1"/>
    <property type="molecule type" value="Genomic_DNA"/>
</dbReference>
<reference evidence="2 3" key="1">
    <citation type="submission" date="2018-06" db="EMBL/GenBank/DDBJ databases">
        <title>Genomic Encyclopedia of Archaeal and Bacterial Type Strains, Phase II (KMG-II): from individual species to whole genera.</title>
        <authorList>
            <person name="Goeker M."/>
        </authorList>
    </citation>
    <scope>NUCLEOTIDE SEQUENCE [LARGE SCALE GENOMIC DNA]</scope>
    <source>
        <strain evidence="2 3">KACC 16626</strain>
    </source>
</reference>
<name>A0A318TPR8_9BACL</name>
<dbReference type="SUPFAM" id="SSF53067">
    <property type="entry name" value="Actin-like ATPase domain"/>
    <property type="match status" value="2"/>
</dbReference>
<dbReference type="CDD" id="cd24007">
    <property type="entry name" value="ASKHA_NBD_eukNAGK-like"/>
    <property type="match status" value="1"/>
</dbReference>
<evidence type="ECO:0000259" key="1">
    <source>
        <dbReference type="Pfam" id="PF01869"/>
    </source>
</evidence>
<comment type="caution">
    <text evidence="2">The sequence shown here is derived from an EMBL/GenBank/DDBJ whole genome shotgun (WGS) entry which is preliminary data.</text>
</comment>
<accession>A0A318TPR8</accession>
<dbReference type="PANTHER" id="PTHR43190">
    <property type="entry name" value="N-ACETYL-D-GLUCOSAMINE KINASE"/>
    <property type="match status" value="1"/>
</dbReference>
<dbReference type="Proteomes" id="UP000247416">
    <property type="component" value="Unassembled WGS sequence"/>
</dbReference>
<keyword evidence="2" id="KW-0418">Kinase</keyword>
<evidence type="ECO:0000313" key="2">
    <source>
        <dbReference type="EMBL" id="PYF06313.1"/>
    </source>
</evidence>
<organism evidence="2 3">
    <name type="scientific">Ureibacillus chungkukjangi</name>
    <dbReference type="NCBI Taxonomy" id="1202712"/>
    <lineage>
        <taxon>Bacteria</taxon>
        <taxon>Bacillati</taxon>
        <taxon>Bacillota</taxon>
        <taxon>Bacilli</taxon>
        <taxon>Bacillales</taxon>
        <taxon>Caryophanaceae</taxon>
        <taxon>Ureibacillus</taxon>
    </lineage>
</organism>
<dbReference type="InterPro" id="IPR043129">
    <property type="entry name" value="ATPase_NBD"/>
</dbReference>
<dbReference type="GO" id="GO:0016301">
    <property type="term" value="F:kinase activity"/>
    <property type="evidence" value="ECO:0007669"/>
    <property type="project" value="UniProtKB-KW"/>
</dbReference>
<feature type="domain" description="ATPase BadF/BadG/BcrA/BcrD type" evidence="1">
    <location>
        <begin position="9"/>
        <end position="286"/>
    </location>
</feature>
<dbReference type="PANTHER" id="PTHR43190:SF3">
    <property type="entry name" value="N-ACETYL-D-GLUCOSAMINE KINASE"/>
    <property type="match status" value="1"/>
</dbReference>
<dbReference type="RefSeq" id="WP_181418015.1">
    <property type="nucleotide sequence ID" value="NZ_CP085009.1"/>
</dbReference>
<gene>
    <name evidence="2" type="ORF">BJ095_11015</name>
</gene>
<sequence length="312" mass="33847">MKESIILAVDGGATKTTLGIQTSGGERLFEATAAGSNYQTIGANAVIEVLSDLLQKANFATKLETIDVAIFAMAGIDTQSDFEALTHIVQQALNSTHFNINKAILENDVQAALLGLVGHQPGVLLISGTGSIALATDGNGNVVRTGGWGHRAGDEGSGYWIGRQILKAIFRAEDKLEAPTILKKLVFEKLQIDSIDQLMTWLYQADYTNAQTASLSTVLQEAVSLNDEKAISIAELAAKELFLLVKASLNKLRYKGEPFKVFLNGGILKYHPLILNSLQQLIREDFHHISLSLCDENPIESIVKRAQYALLQ</sequence>
<protein>
    <submittedName>
        <fullName evidence="2">N-acetylglucosamine kinase-like BadF-type ATPase</fullName>
    </submittedName>
</protein>
<dbReference type="InterPro" id="IPR002731">
    <property type="entry name" value="ATPase_BadF"/>
</dbReference>
<dbReference type="AlphaFoldDB" id="A0A318TPR8"/>
<proteinExistence type="predicted"/>